<dbReference type="InterPro" id="IPR024370">
    <property type="entry name" value="PBP_domain"/>
</dbReference>
<keyword evidence="5" id="KW-1185">Reference proteome</keyword>
<organism evidence="4 5">
    <name type="scientific">Tengunoibacter tsumagoiensis</name>
    <dbReference type="NCBI Taxonomy" id="2014871"/>
    <lineage>
        <taxon>Bacteria</taxon>
        <taxon>Bacillati</taxon>
        <taxon>Chloroflexota</taxon>
        <taxon>Ktedonobacteria</taxon>
        <taxon>Ktedonobacterales</taxon>
        <taxon>Dictyobacteraceae</taxon>
        <taxon>Tengunoibacter</taxon>
    </lineage>
</organism>
<dbReference type="PROSITE" id="PS51257">
    <property type="entry name" value="PROKAR_LIPOPROTEIN"/>
    <property type="match status" value="1"/>
</dbReference>
<sequence length="325" mass="35147">MSERKVQITYLPLSLTRGHSISCALLLGCLSFLLILSSCSTGVGQTEEVSGSLNIVGSTALQPLVSAAATLYMKQHPKVKIKVQGGGSKVGLDQVASEKVDIGDSDLYADPVSYPDPNLTDHIVCVIPFAMVTNPDVTISSNTLTPDQIVGIFTTRTITNWKDVGGPDLKIVPLARTKTSGTRDTFRKYVLGGRDESDLTTIDSSTDVRDTVAKTPGAISYLALSVINSSVHEVGINGFLPTQENISSGRYTFWAYEHMYTMKDTPLINDFLDYMISPPVQNAAENIHYIPISNMHLPTTNIPNNSGNSSIALVANEEVYSESRQ</sequence>
<gene>
    <name evidence="4" type="ORF">KTT_00400</name>
</gene>
<reference evidence="5" key="1">
    <citation type="submission" date="2018-12" db="EMBL/GenBank/DDBJ databases">
        <title>Tengunoibacter tsumagoiensis gen. nov., sp. nov., Dictyobacter kobayashii sp. nov., D. alpinus sp. nov., and D. joshuensis sp. nov. and description of Dictyobacteraceae fam. nov. within the order Ktedonobacterales isolated from Tengu-no-mugimeshi.</title>
        <authorList>
            <person name="Wang C.M."/>
            <person name="Zheng Y."/>
            <person name="Sakai Y."/>
            <person name="Toyoda A."/>
            <person name="Minakuchi Y."/>
            <person name="Abe K."/>
            <person name="Yokota A."/>
            <person name="Yabe S."/>
        </authorList>
    </citation>
    <scope>NUCLEOTIDE SEQUENCE [LARGE SCALE GENOMIC DNA]</scope>
    <source>
        <strain evidence="5">Uno3</strain>
    </source>
</reference>
<dbReference type="AlphaFoldDB" id="A0A401ZTI9"/>
<comment type="caution">
    <text evidence="4">The sequence shown here is derived from an EMBL/GenBank/DDBJ whole genome shotgun (WGS) entry which is preliminary data.</text>
</comment>
<accession>A0A401ZTI9</accession>
<dbReference type="OrthoDB" id="9790048at2"/>
<keyword evidence="2" id="KW-0472">Membrane</keyword>
<evidence type="ECO:0000259" key="3">
    <source>
        <dbReference type="Pfam" id="PF12849"/>
    </source>
</evidence>
<keyword evidence="2" id="KW-1133">Transmembrane helix</keyword>
<dbReference type="RefSeq" id="WP_126577802.1">
    <property type="nucleotide sequence ID" value="NZ_BIFR01000001.1"/>
</dbReference>
<evidence type="ECO:0000313" key="4">
    <source>
        <dbReference type="EMBL" id="GCE10181.1"/>
    </source>
</evidence>
<dbReference type="CDD" id="cd13653">
    <property type="entry name" value="PBP2_phosphate_like_1"/>
    <property type="match status" value="1"/>
</dbReference>
<dbReference type="SUPFAM" id="SSF53850">
    <property type="entry name" value="Periplasmic binding protein-like II"/>
    <property type="match status" value="1"/>
</dbReference>
<dbReference type="PANTHER" id="PTHR30570">
    <property type="entry name" value="PERIPLASMIC PHOSPHATE BINDING COMPONENT OF PHOSPHATE ABC TRANSPORTER"/>
    <property type="match status" value="1"/>
</dbReference>
<proteinExistence type="predicted"/>
<keyword evidence="2" id="KW-0812">Transmembrane</keyword>
<evidence type="ECO:0000313" key="5">
    <source>
        <dbReference type="Proteomes" id="UP000287352"/>
    </source>
</evidence>
<feature type="domain" description="PBP" evidence="3">
    <location>
        <begin position="46"/>
        <end position="278"/>
    </location>
</feature>
<protein>
    <submittedName>
        <fullName evidence="4">Phosphate-binding protein</fullName>
    </submittedName>
</protein>
<dbReference type="Pfam" id="PF12849">
    <property type="entry name" value="PBP_like_2"/>
    <property type="match status" value="1"/>
</dbReference>
<feature type="transmembrane region" description="Helical" evidence="2">
    <location>
        <begin position="21"/>
        <end position="43"/>
    </location>
</feature>
<dbReference type="PANTHER" id="PTHR30570:SF4">
    <property type="entry name" value="PHOSPHATE-BINDING PROTEIN PSTS 1"/>
    <property type="match status" value="1"/>
</dbReference>
<evidence type="ECO:0000256" key="2">
    <source>
        <dbReference type="SAM" id="Phobius"/>
    </source>
</evidence>
<dbReference type="EMBL" id="BIFR01000001">
    <property type="protein sequence ID" value="GCE10181.1"/>
    <property type="molecule type" value="Genomic_DNA"/>
</dbReference>
<keyword evidence="1" id="KW-0732">Signal</keyword>
<dbReference type="Gene3D" id="3.40.190.10">
    <property type="entry name" value="Periplasmic binding protein-like II"/>
    <property type="match status" value="2"/>
</dbReference>
<name>A0A401ZTI9_9CHLR</name>
<evidence type="ECO:0000256" key="1">
    <source>
        <dbReference type="ARBA" id="ARBA00022729"/>
    </source>
</evidence>
<dbReference type="Proteomes" id="UP000287352">
    <property type="component" value="Unassembled WGS sequence"/>
</dbReference>
<dbReference type="InterPro" id="IPR050811">
    <property type="entry name" value="Phosphate_ABC_transporter"/>
</dbReference>